<accession>A0ABV8S835</accession>
<feature type="chain" id="PRO_5045888375" evidence="1">
    <location>
        <begin position="25"/>
        <end position="971"/>
    </location>
</feature>
<evidence type="ECO:0000259" key="2">
    <source>
        <dbReference type="PROSITE" id="PS51272"/>
    </source>
</evidence>
<proteinExistence type="predicted"/>
<name>A0ABV8S835_9BACL</name>
<reference evidence="4" key="1">
    <citation type="journal article" date="2019" name="Int. J. Syst. Evol. Microbiol.">
        <title>The Global Catalogue of Microorganisms (GCM) 10K type strain sequencing project: providing services to taxonomists for standard genome sequencing and annotation.</title>
        <authorList>
            <consortium name="The Broad Institute Genomics Platform"/>
            <consortium name="The Broad Institute Genome Sequencing Center for Infectious Disease"/>
            <person name="Wu L."/>
            <person name="Ma J."/>
        </authorList>
    </citation>
    <scope>NUCLEOTIDE SEQUENCE [LARGE SCALE GENOMIC DNA]</scope>
    <source>
        <strain evidence="4">CGMCC 4.1641</strain>
    </source>
</reference>
<evidence type="ECO:0000313" key="3">
    <source>
        <dbReference type="EMBL" id="MFC4303475.1"/>
    </source>
</evidence>
<evidence type="ECO:0000256" key="1">
    <source>
        <dbReference type="SAM" id="SignalP"/>
    </source>
</evidence>
<sequence>MKKSLSLLLSFALVFGLFASMASAADTQLTTAEKYKVLVDKGILKGTTTGNDGLGDNLTRAQFATIAIALAGLQAEKPATATFTDVKSSEWWYGAIEAAAKAGLVEGTGAGKFTPRADVTVESVIKIAVTIAKIEPVKDAKVEGASDWAGPYIQAALDKGLIPAGLDYKSNATRGQSIDVVYPVYLGQQEPAKVSVASAKATGVKEVTVALDKAVDTAKATFTLKKGAVSVALNATKWSDDKKTAVLPLKDVKISEGEYTVTLAGLEADAIDKNSGTFTATNEKVEKIEFVTASDEIAYSAKAKVKVKASNQYGEQASYPSSAYSVFTGYTGLGERVTKDDEGYLIIELNTNVNSITQNVSQIPLTIYYNETRVMAAKTFKVGNAPFVTKIELGDVKYDGTKTSLTTAGETAIVPIKLYDQYGNPITKDQVAGSTINFNQFIQPHAANLTATTDDFDNDNYFETKVVLAKKEAKAATYTLSVYAGGTSATASINVGAGKVATKVGFGEFSNVLASGDTSKAYIPIVAYDNEGNQLTKDELVDSVNAARVKVSVSGPVVASNTIIASGPNKGSVEITSVNANTAKSTVFITASIAEIDAQDFKTMNINIQEARQPETLVIDSSSAVKAVLGANSDFKILIQDQYGKKYSNLAGYQVDVTLINTDGTPAITLLGRDSNVAKVGTAVAGAPAISYTNAEGSQFNDGFTFDTTASVYGKVQFKAELIKLATGTAPQTSLKVVTQTIESIDPSKVDLTYSLKDPGALFAAKDSGLLPSGFDAADTSRLAKAVTIEVKDTAGNSVAFPGDLVQTVSSSNGLAVVYDQGTGVTNENDADKFYLLGNKAGTSTVTATVYSAKGEIVSASGTVTVKADAVAVETISAGNGDKQAAANTYNAYDLMDLKVVDNYGIEYKATNIDRYKKLLGVTYTVTNVKGTGSVSLNSGTNQVTINGTVTEFLLTAQAPNGKTTTTLVYN</sequence>
<comment type="caution">
    <text evidence="3">The sequence shown here is derived from an EMBL/GenBank/DDBJ whole genome shotgun (WGS) entry which is preliminary data.</text>
</comment>
<dbReference type="RefSeq" id="WP_204602805.1">
    <property type="nucleotide sequence ID" value="NZ_JBHSED010000013.1"/>
</dbReference>
<dbReference type="Proteomes" id="UP001595755">
    <property type="component" value="Unassembled WGS sequence"/>
</dbReference>
<gene>
    <name evidence="3" type="ORF">ACFO1S_08420</name>
</gene>
<keyword evidence="1" id="KW-0732">Signal</keyword>
<dbReference type="InterPro" id="IPR001119">
    <property type="entry name" value="SLH_dom"/>
</dbReference>
<feature type="domain" description="SLH" evidence="2">
    <location>
        <begin position="79"/>
        <end position="142"/>
    </location>
</feature>
<dbReference type="PROSITE" id="PS51272">
    <property type="entry name" value="SLH"/>
    <property type="match status" value="1"/>
</dbReference>
<keyword evidence="4" id="KW-1185">Reference proteome</keyword>
<dbReference type="EMBL" id="JBHSED010000013">
    <property type="protein sequence ID" value="MFC4303475.1"/>
    <property type="molecule type" value="Genomic_DNA"/>
</dbReference>
<evidence type="ECO:0000313" key="4">
    <source>
        <dbReference type="Proteomes" id="UP001595755"/>
    </source>
</evidence>
<protein>
    <submittedName>
        <fullName evidence="3">S-layer homology domain-containing protein</fullName>
    </submittedName>
</protein>
<dbReference type="Pfam" id="PF00395">
    <property type="entry name" value="SLH"/>
    <property type="match status" value="1"/>
</dbReference>
<feature type="signal peptide" evidence="1">
    <location>
        <begin position="1"/>
        <end position="24"/>
    </location>
</feature>
<organism evidence="3 4">
    <name type="scientific">Cohnella boryungensis</name>
    <dbReference type="NCBI Taxonomy" id="768479"/>
    <lineage>
        <taxon>Bacteria</taxon>
        <taxon>Bacillati</taxon>
        <taxon>Bacillota</taxon>
        <taxon>Bacilli</taxon>
        <taxon>Bacillales</taxon>
        <taxon>Paenibacillaceae</taxon>
        <taxon>Cohnella</taxon>
    </lineage>
</organism>